<dbReference type="PANTHER" id="PTHR17985:SF8">
    <property type="entry name" value="TRANSPORT AND GOLGI ORGANIZATION PROTEIN 2 HOMOLOG"/>
    <property type="match status" value="1"/>
</dbReference>
<evidence type="ECO:0000313" key="2">
    <source>
        <dbReference type="EMBL" id="RMX52053.1"/>
    </source>
</evidence>
<organism evidence="2 3">
    <name type="scientific">Pocillopora damicornis</name>
    <name type="common">Cauliflower coral</name>
    <name type="synonym">Millepora damicornis</name>
    <dbReference type="NCBI Taxonomy" id="46731"/>
    <lineage>
        <taxon>Eukaryota</taxon>
        <taxon>Metazoa</taxon>
        <taxon>Cnidaria</taxon>
        <taxon>Anthozoa</taxon>
        <taxon>Hexacorallia</taxon>
        <taxon>Scleractinia</taxon>
        <taxon>Astrocoeniina</taxon>
        <taxon>Pocilloporidae</taxon>
        <taxon>Pocillopora</taxon>
    </lineage>
</organism>
<proteinExistence type="predicted"/>
<name>A0A3M6UED3_POCDA</name>
<protein>
    <submittedName>
        <fullName evidence="2">Uncharacterized protein</fullName>
    </submittedName>
</protein>
<dbReference type="AlphaFoldDB" id="A0A3M6UED3"/>
<dbReference type="Pfam" id="PF05742">
    <property type="entry name" value="TANGO2"/>
    <property type="match status" value="1"/>
</dbReference>
<dbReference type="EMBL" id="RCHS01001704">
    <property type="protein sequence ID" value="RMX52053.1"/>
    <property type="molecule type" value="Genomic_DNA"/>
</dbReference>
<keyword evidence="3" id="KW-1185">Reference proteome</keyword>
<dbReference type="InterPro" id="IPR008551">
    <property type="entry name" value="TANGO2"/>
</dbReference>
<dbReference type="PANTHER" id="PTHR17985">
    <property type="entry name" value="SER/THR-RICH PROTEIN T10 IN DGCR REGION"/>
    <property type="match status" value="1"/>
</dbReference>
<evidence type="ECO:0000313" key="3">
    <source>
        <dbReference type="Proteomes" id="UP000275408"/>
    </source>
</evidence>
<gene>
    <name evidence="2" type="ORF">pdam_00003728</name>
</gene>
<dbReference type="GO" id="GO:0007030">
    <property type="term" value="P:Golgi organization"/>
    <property type="evidence" value="ECO:0007669"/>
    <property type="project" value="TreeGrafter"/>
</dbReference>
<accession>A0A3M6UED3</accession>
<dbReference type="GO" id="GO:0005794">
    <property type="term" value="C:Golgi apparatus"/>
    <property type="evidence" value="ECO:0007669"/>
    <property type="project" value="TreeGrafter"/>
</dbReference>
<dbReference type="OrthoDB" id="10062843at2759"/>
<reference evidence="2 3" key="1">
    <citation type="journal article" date="2018" name="Sci. Rep.">
        <title>Comparative analysis of the Pocillopora damicornis genome highlights role of immune system in coral evolution.</title>
        <authorList>
            <person name="Cunning R."/>
            <person name="Bay R.A."/>
            <person name="Gillette P."/>
            <person name="Baker A.C."/>
            <person name="Traylor-Knowles N."/>
        </authorList>
    </citation>
    <scope>NUCLEOTIDE SEQUENCE [LARGE SCALE GENOMIC DNA]</scope>
    <source>
        <strain evidence="2">RSMAS</strain>
        <tissue evidence="2">Whole animal</tissue>
    </source>
</reference>
<sequence length="815" mass="91415">MCIVFLYLCREPNPDRYHLIIASNRDEFYFRPTASAKFWKEYPNIIAGMDLEPGKKGGTWLGITTDGKFAAVTNYRQAPKFIDPKARGRGHLVPDFLKGSGDVQSYLEAVGSEGDKYNGFNLLVGKLSQNGETKIGWYCNVEEKQVTMLEPGIHVLSNKVLNCFWPKMAYGRERFAEILEETSTKEELVDKLMGLLSTRQRHFSCGDSKSFLGPQDEGGNENLINACRAIFVNCKELKYGTRTNTVLLVDKDGHATYVERTMDENASDPDEADWKVSTYEFKITEKSGNCADNKSPKENLSNGTSVHVEGREESTRNNHEFLPQNHSKKKRSVNENSSPVEPARKVKKNSEYGPLLNCLCSWDRTTDVLELINDLITSRMTGQRKDIKMGEKTRHRKKSVTFQLPPENKHMLALDFLSWMMGEPTCRTAVQEHHDKLRKIADNLRLIMAIIESHLTSTDSVPVPLSESDVEFFQKAFQAYCLLKIYELSSLCLKEKNDDHEGTLTAMENVLVWGDRVLLPVIKQDRKVSDESMKVATGAKRVREEEKFCCLVIHLVETILICLSEIFMLRMAEEKFYNQAAVFTTSVAKIGCKAVEFLPHLSKLLYQLAESVLLSDETGNVTVQSGPVSIVLTNILQILTACDSTEVDVLPQALLTFRPALAEVLQLTELGRKRGSGSNACFFKPLVSAVLTNITQQTHVVEDVTDAVPELPAFASFIVKIITSAHALLRSFSLELKEQVLSGAVDENIDQQGAVISLLGALGGKTETNVIKTCALHIDEQLKTCDRGDFVEQRKDIQRARSQVQTFLSKLQIVT</sequence>
<comment type="caution">
    <text evidence="2">The sequence shown here is derived from an EMBL/GenBank/DDBJ whole genome shotgun (WGS) entry which is preliminary data.</text>
</comment>
<feature type="region of interest" description="Disordered" evidence="1">
    <location>
        <begin position="287"/>
        <end position="346"/>
    </location>
</feature>
<dbReference type="Proteomes" id="UP000275408">
    <property type="component" value="Unassembled WGS sequence"/>
</dbReference>
<evidence type="ECO:0000256" key="1">
    <source>
        <dbReference type="SAM" id="MobiDB-lite"/>
    </source>
</evidence>
<dbReference type="GO" id="GO:0009306">
    <property type="term" value="P:protein secretion"/>
    <property type="evidence" value="ECO:0007669"/>
    <property type="project" value="TreeGrafter"/>
</dbReference>
<dbReference type="STRING" id="46731.A0A3M6UED3"/>
<feature type="compositionally biased region" description="Polar residues" evidence="1">
    <location>
        <begin position="287"/>
        <end position="305"/>
    </location>
</feature>
<feature type="compositionally biased region" description="Basic and acidic residues" evidence="1">
    <location>
        <begin position="308"/>
        <end position="319"/>
    </location>
</feature>